<feature type="transmembrane region" description="Helical" evidence="1">
    <location>
        <begin position="76"/>
        <end position="95"/>
    </location>
</feature>
<dbReference type="Proteomes" id="UP000194873">
    <property type="component" value="Unassembled WGS sequence"/>
</dbReference>
<evidence type="ECO:0000256" key="1">
    <source>
        <dbReference type="SAM" id="Phobius"/>
    </source>
</evidence>
<keyword evidence="3" id="KW-1185">Reference proteome</keyword>
<organism evidence="2 3">
    <name type="scientific">Hymenobacter crusticola</name>
    <dbReference type="NCBI Taxonomy" id="1770526"/>
    <lineage>
        <taxon>Bacteria</taxon>
        <taxon>Pseudomonadati</taxon>
        <taxon>Bacteroidota</taxon>
        <taxon>Cytophagia</taxon>
        <taxon>Cytophagales</taxon>
        <taxon>Hymenobacteraceae</taxon>
        <taxon>Hymenobacter</taxon>
    </lineage>
</organism>
<evidence type="ECO:0000313" key="3">
    <source>
        <dbReference type="Proteomes" id="UP000194873"/>
    </source>
</evidence>
<dbReference type="OrthoDB" id="1525282at2"/>
<protein>
    <submittedName>
        <fullName evidence="2">Uncharacterized protein</fullName>
    </submittedName>
</protein>
<dbReference type="RefSeq" id="WP_086597187.1">
    <property type="nucleotide sequence ID" value="NZ_MTSE01000036.1"/>
</dbReference>
<proteinExistence type="predicted"/>
<reference evidence="2 3" key="1">
    <citation type="submission" date="2017-01" db="EMBL/GenBank/DDBJ databases">
        <title>A new Hymenobacter.</title>
        <authorList>
            <person name="Liang Y."/>
            <person name="Feng F."/>
        </authorList>
    </citation>
    <scope>NUCLEOTIDE SEQUENCE [LARGE SCALE GENOMIC DNA]</scope>
    <source>
        <strain evidence="2">MIMBbqt21</strain>
    </source>
</reference>
<accession>A0A243W647</accession>
<keyword evidence="1" id="KW-0812">Transmembrane</keyword>
<feature type="transmembrane region" description="Helical" evidence="1">
    <location>
        <begin position="51"/>
        <end position="69"/>
    </location>
</feature>
<comment type="caution">
    <text evidence="2">The sequence shown here is derived from an EMBL/GenBank/DDBJ whole genome shotgun (WGS) entry which is preliminary data.</text>
</comment>
<dbReference type="EMBL" id="MTSE01000036">
    <property type="protein sequence ID" value="OUJ69197.1"/>
    <property type="molecule type" value="Genomic_DNA"/>
</dbReference>
<evidence type="ECO:0000313" key="2">
    <source>
        <dbReference type="EMBL" id="OUJ69197.1"/>
    </source>
</evidence>
<dbReference type="AlphaFoldDB" id="A0A243W647"/>
<name>A0A243W647_9BACT</name>
<sequence>MPNQLTPNGNSVEPPEVEKLNESLSAEKQEYWAEVIRIISRHEDTLINNRFTWFATLQGLLFAALALMWKEGDVMSSYLAIVLCLLGGIVAYSTLKTIRHADEAHNRLRNWWKQRLPMYTGPGRTGAEVNAPTTWIVEGKAPWNNVPFAFLLVWVLILTGVTYRLTQKKAGITIVTIQTAHAIITTQPVPPIKEATLPLGAAVDTINSHRLKSNQR</sequence>
<gene>
    <name evidence="2" type="ORF">BXP70_26785</name>
</gene>
<keyword evidence="1" id="KW-0472">Membrane</keyword>
<keyword evidence="1" id="KW-1133">Transmembrane helix</keyword>
<feature type="transmembrane region" description="Helical" evidence="1">
    <location>
        <begin position="146"/>
        <end position="165"/>
    </location>
</feature>